<evidence type="ECO:0000313" key="2">
    <source>
        <dbReference type="Proteomes" id="UP000309340"/>
    </source>
</evidence>
<dbReference type="AlphaFoldDB" id="A0A4U0WG28"/>
<feature type="non-terminal residue" evidence="1">
    <location>
        <position position="1"/>
    </location>
</feature>
<evidence type="ECO:0000313" key="1">
    <source>
        <dbReference type="EMBL" id="TKA61820.1"/>
    </source>
</evidence>
<dbReference type="Proteomes" id="UP000309340">
    <property type="component" value="Unassembled WGS sequence"/>
</dbReference>
<accession>A0A4U0WG28</accession>
<gene>
    <name evidence="1" type="ORF">B0A55_12393</name>
</gene>
<protein>
    <submittedName>
        <fullName evidence="1">Uncharacterized protein</fullName>
    </submittedName>
</protein>
<name>A0A4U0WG28_9PEZI</name>
<dbReference type="EMBL" id="NAJQ01001161">
    <property type="protein sequence ID" value="TKA61820.1"/>
    <property type="molecule type" value="Genomic_DNA"/>
</dbReference>
<reference evidence="1 2" key="1">
    <citation type="submission" date="2017-03" db="EMBL/GenBank/DDBJ databases">
        <title>Genomes of endolithic fungi from Antarctica.</title>
        <authorList>
            <person name="Coleine C."/>
            <person name="Masonjones S."/>
            <person name="Stajich J.E."/>
        </authorList>
    </citation>
    <scope>NUCLEOTIDE SEQUENCE [LARGE SCALE GENOMIC DNA]</scope>
    <source>
        <strain evidence="1 2">CCFEE 5184</strain>
    </source>
</reference>
<sequence>SIAERYASILGIPQSDITFTFEDGTKIRLHDEPSQSRVGVRLSGTQTARTLRTLGITDGTVIMAEPKMINITVRDLMMKEEKFTFYTTDCFGQLGEVYADLIRIAANKLIFTVSSRYWGTFDVDQSEKEAWGDYLHNLGIRDGDVITVKPKVDPSYDISFTIRDAMNKESSFTLKSTATVDDLGDEYELRAWMRASTLQFELEGFVFGSYPAGHGEDTIEQIGIYDGALVTVRPYEQIQQESPAQTKSSIYGDDMGNGTECVGSRSVSPDFNTRKNVQSDTGEQDPLAKCCSLSSSALHYHQQAIMLKRNLFEIIIDIPLGEYTSNCTIGVPLEAAAAVVNSRSIAIITNETAAMINRSTAVATP</sequence>
<comment type="caution">
    <text evidence="1">The sequence shown here is derived from an EMBL/GenBank/DDBJ whole genome shotgun (WGS) entry which is preliminary data.</text>
</comment>
<proteinExistence type="predicted"/>
<organism evidence="1 2">
    <name type="scientific">Friedmanniomyces simplex</name>
    <dbReference type="NCBI Taxonomy" id="329884"/>
    <lineage>
        <taxon>Eukaryota</taxon>
        <taxon>Fungi</taxon>
        <taxon>Dikarya</taxon>
        <taxon>Ascomycota</taxon>
        <taxon>Pezizomycotina</taxon>
        <taxon>Dothideomycetes</taxon>
        <taxon>Dothideomycetidae</taxon>
        <taxon>Mycosphaerellales</taxon>
        <taxon>Teratosphaeriaceae</taxon>
        <taxon>Friedmanniomyces</taxon>
    </lineage>
</organism>
<keyword evidence="2" id="KW-1185">Reference proteome</keyword>